<dbReference type="AlphaFoldDB" id="A0AA37T1I5"/>
<dbReference type="InterPro" id="IPR052026">
    <property type="entry name" value="ExeA_AAA_ATPase_DNA-bind"/>
</dbReference>
<keyword evidence="1" id="KW-0812">Transmembrane</keyword>
<dbReference type="InterPro" id="IPR003593">
    <property type="entry name" value="AAA+_ATPase"/>
</dbReference>
<name>A0AA37T1I5_9ALTE</name>
<dbReference type="Pfam" id="PF13401">
    <property type="entry name" value="AAA_22"/>
    <property type="match status" value="1"/>
</dbReference>
<evidence type="ECO:0000313" key="3">
    <source>
        <dbReference type="EMBL" id="GLR72234.1"/>
    </source>
</evidence>
<accession>A0AA37T1I5</accession>
<organism evidence="3 4">
    <name type="scientific">Agaribacter marinus</name>
    <dbReference type="NCBI Taxonomy" id="1431249"/>
    <lineage>
        <taxon>Bacteria</taxon>
        <taxon>Pseudomonadati</taxon>
        <taxon>Pseudomonadota</taxon>
        <taxon>Gammaproteobacteria</taxon>
        <taxon>Alteromonadales</taxon>
        <taxon>Alteromonadaceae</taxon>
        <taxon>Agaribacter</taxon>
    </lineage>
</organism>
<dbReference type="SUPFAM" id="SSF52540">
    <property type="entry name" value="P-loop containing nucleoside triphosphate hydrolases"/>
    <property type="match status" value="1"/>
</dbReference>
<dbReference type="InterPro" id="IPR027417">
    <property type="entry name" value="P-loop_NTPase"/>
</dbReference>
<reference evidence="3" key="2">
    <citation type="submission" date="2023-01" db="EMBL/GenBank/DDBJ databases">
        <title>Draft genome sequence of Agaribacter marinus strain NBRC 110023.</title>
        <authorList>
            <person name="Sun Q."/>
            <person name="Mori K."/>
        </authorList>
    </citation>
    <scope>NUCLEOTIDE SEQUENCE</scope>
    <source>
        <strain evidence="3">NBRC 110023</strain>
    </source>
</reference>
<dbReference type="CDD" id="cd00009">
    <property type="entry name" value="AAA"/>
    <property type="match status" value="1"/>
</dbReference>
<evidence type="ECO:0000313" key="4">
    <source>
        <dbReference type="Proteomes" id="UP001156601"/>
    </source>
</evidence>
<dbReference type="RefSeq" id="WP_284218643.1">
    <property type="nucleotide sequence ID" value="NZ_BSOT01000009.1"/>
</dbReference>
<keyword evidence="4" id="KW-1185">Reference proteome</keyword>
<evidence type="ECO:0000259" key="2">
    <source>
        <dbReference type="SMART" id="SM00382"/>
    </source>
</evidence>
<dbReference type="PANTHER" id="PTHR35894:SF7">
    <property type="entry name" value="GENERAL SECRETION PATHWAY PROTEIN A-RELATED"/>
    <property type="match status" value="1"/>
</dbReference>
<dbReference type="InterPro" id="IPR049945">
    <property type="entry name" value="AAA_22"/>
</dbReference>
<dbReference type="SMART" id="SM00382">
    <property type="entry name" value="AAA"/>
    <property type="match status" value="1"/>
</dbReference>
<evidence type="ECO:0000256" key="1">
    <source>
        <dbReference type="SAM" id="Phobius"/>
    </source>
</evidence>
<protein>
    <submittedName>
        <fullName evidence="3">MSHA biogenesis protein MshM</fullName>
    </submittedName>
</protein>
<dbReference type="GO" id="GO:0016887">
    <property type="term" value="F:ATP hydrolysis activity"/>
    <property type="evidence" value="ECO:0007669"/>
    <property type="project" value="InterPro"/>
</dbReference>
<proteinExistence type="predicted"/>
<dbReference type="EMBL" id="BSOT01000009">
    <property type="protein sequence ID" value="GLR72234.1"/>
    <property type="molecule type" value="Genomic_DNA"/>
</dbReference>
<keyword evidence="1" id="KW-1133">Transmembrane helix</keyword>
<dbReference type="PANTHER" id="PTHR35894">
    <property type="entry name" value="GENERAL SECRETION PATHWAY PROTEIN A-RELATED"/>
    <property type="match status" value="1"/>
</dbReference>
<feature type="transmembrane region" description="Helical" evidence="1">
    <location>
        <begin position="277"/>
        <end position="299"/>
    </location>
</feature>
<sequence>MYLYHFGINQLPFTLTPNTQFFFGLPSHNEAINVLTTALFSGEGFIKVTGEVGTGKTLICRKLLNELSDGYVAAYIPNPYLSPAELRKSVAAELNVELSEGSDQQEFTQKIQQRLVEIRQNNQSAVLIIDEAQALPDESIEALRLMTNLETESNKLLQVVLFGQPELNDKIAKPELRQLKQRITFSYQLSQMDVDQIQQYVKHRMSVAGNNSNKLFSRGVCRRLFKATLGTPRLVNVICHKALMLAYGEGKQRISKRHIKLAAKDTEAAFAVPRATWFSWAFPLTALAIVAVSVFSIAFEGQLLDSIGPYEHVISLVAEWRR</sequence>
<feature type="domain" description="AAA+ ATPase" evidence="2">
    <location>
        <begin position="42"/>
        <end position="166"/>
    </location>
</feature>
<comment type="caution">
    <text evidence="3">The sequence shown here is derived from an EMBL/GenBank/DDBJ whole genome shotgun (WGS) entry which is preliminary data.</text>
</comment>
<reference evidence="3" key="1">
    <citation type="journal article" date="2014" name="Int. J. Syst. Evol. Microbiol.">
        <title>Complete genome sequence of Corynebacterium casei LMG S-19264T (=DSM 44701T), isolated from a smear-ripened cheese.</title>
        <authorList>
            <consortium name="US DOE Joint Genome Institute (JGI-PGF)"/>
            <person name="Walter F."/>
            <person name="Albersmeier A."/>
            <person name="Kalinowski J."/>
            <person name="Ruckert C."/>
        </authorList>
    </citation>
    <scope>NUCLEOTIDE SEQUENCE</scope>
    <source>
        <strain evidence="3">NBRC 110023</strain>
    </source>
</reference>
<gene>
    <name evidence="3" type="primary">mshM</name>
    <name evidence="3" type="ORF">GCM10007852_31420</name>
</gene>
<dbReference type="Gene3D" id="3.40.50.300">
    <property type="entry name" value="P-loop containing nucleotide triphosphate hydrolases"/>
    <property type="match status" value="1"/>
</dbReference>
<keyword evidence="1" id="KW-0472">Membrane</keyword>
<dbReference type="Proteomes" id="UP001156601">
    <property type="component" value="Unassembled WGS sequence"/>
</dbReference>